<dbReference type="InterPro" id="IPR038056">
    <property type="entry name" value="YjbR-like_sf"/>
</dbReference>
<dbReference type="Gene3D" id="3.90.1150.30">
    <property type="match status" value="1"/>
</dbReference>
<dbReference type="SUPFAM" id="SSF142906">
    <property type="entry name" value="YjbR-like"/>
    <property type="match status" value="1"/>
</dbReference>
<reference evidence="1 2" key="1">
    <citation type="journal article" date="2012" name="J. Bacteriol.">
        <title>Draft Genome Sequence of Vibrio fischeri SR5, a Strain Isolated from the Light Organ of the Mediterranean Squid Sepiola robusta.</title>
        <authorList>
            <person name="Gyllborg M.C."/>
            <person name="Sahl J.W."/>
            <person name="Cronin D.C.III."/>
            <person name="Rasko D.A."/>
            <person name="Mandel M.J."/>
        </authorList>
    </citation>
    <scope>NUCLEOTIDE SEQUENCE [LARGE SCALE GENOMIC DNA]</scope>
    <source>
        <strain evidence="1 2">SR5</strain>
    </source>
</reference>
<sequence length="123" mass="14112">MDKESKVTQNEYTDYLLAKPCCEDSFPFGPEAHVFKVFNKMFALIGCRHGQLSITLKATPDDVTFLTEEFASIERGYHMNKKHWITITPSQEITASMIEAWIDNSYSLVTSKLTKIERSQLNN</sequence>
<organism evidence="1 2">
    <name type="scientific">Aliivibrio fischeri SR5</name>
    <dbReference type="NCBI Taxonomy" id="1088719"/>
    <lineage>
        <taxon>Bacteria</taxon>
        <taxon>Pseudomonadati</taxon>
        <taxon>Pseudomonadota</taxon>
        <taxon>Gammaproteobacteria</taxon>
        <taxon>Vibrionales</taxon>
        <taxon>Vibrionaceae</taxon>
        <taxon>Aliivibrio</taxon>
    </lineage>
</organism>
<name>A0AAV3EQM0_ALIFS</name>
<dbReference type="Proteomes" id="UP000004521">
    <property type="component" value="Chromosome II"/>
</dbReference>
<protein>
    <recommendedName>
        <fullName evidence="3">MmcQ/YjbR family DNA-binding protein</fullName>
    </recommendedName>
</protein>
<dbReference type="InterPro" id="IPR058532">
    <property type="entry name" value="YjbR/MT2646/Rv2570-like"/>
</dbReference>
<gene>
    <name evidence="1" type="ORF">VFSR5_A0261</name>
</gene>
<proteinExistence type="predicted"/>
<dbReference type="AlphaFoldDB" id="A0AAV3EQM0"/>
<comment type="caution">
    <text evidence="1">The sequence shown here is derived from an EMBL/GenBank/DDBJ whole genome shotgun (WGS) entry which is preliminary data.</text>
</comment>
<dbReference type="EMBL" id="AHIH01000010">
    <property type="protein sequence ID" value="EHN68964.1"/>
    <property type="molecule type" value="Genomic_DNA"/>
</dbReference>
<evidence type="ECO:0008006" key="3">
    <source>
        <dbReference type="Google" id="ProtNLM"/>
    </source>
</evidence>
<accession>A0AAV3EQM0</accession>
<dbReference type="PANTHER" id="PTHR35145:SF1">
    <property type="entry name" value="CYTOPLASMIC PROTEIN"/>
    <property type="match status" value="1"/>
</dbReference>
<dbReference type="InterPro" id="IPR007351">
    <property type="entry name" value="YjbR"/>
</dbReference>
<evidence type="ECO:0000313" key="1">
    <source>
        <dbReference type="EMBL" id="EHN68964.1"/>
    </source>
</evidence>
<dbReference type="Pfam" id="PF04237">
    <property type="entry name" value="YjbR"/>
    <property type="match status" value="1"/>
</dbReference>
<evidence type="ECO:0000313" key="2">
    <source>
        <dbReference type="Proteomes" id="UP000004521"/>
    </source>
</evidence>
<dbReference type="PANTHER" id="PTHR35145">
    <property type="entry name" value="CYTOPLASMIC PROTEIN-RELATED"/>
    <property type="match status" value="1"/>
</dbReference>